<dbReference type="RefSeq" id="WP_123126358.1">
    <property type="nucleotide sequence ID" value="NZ_RJJD01000003.1"/>
</dbReference>
<dbReference type="OrthoDB" id="5933722at2"/>
<dbReference type="AlphaFoldDB" id="A0A3M9MX03"/>
<feature type="transmembrane region" description="Helical" evidence="6">
    <location>
        <begin position="21"/>
        <end position="42"/>
    </location>
</feature>
<feature type="transmembrane region" description="Helical" evidence="6">
    <location>
        <begin position="296"/>
        <end position="317"/>
    </location>
</feature>
<evidence type="ECO:0000256" key="3">
    <source>
        <dbReference type="ARBA" id="ARBA00022692"/>
    </source>
</evidence>
<dbReference type="PANTHER" id="PTHR30572:SF18">
    <property type="entry name" value="ABC-TYPE MACROLIDE FAMILY EXPORT SYSTEM PERMEASE COMPONENT 2"/>
    <property type="match status" value="1"/>
</dbReference>
<evidence type="ECO:0000313" key="10">
    <source>
        <dbReference type="Proteomes" id="UP000272117"/>
    </source>
</evidence>
<comment type="caution">
    <text evidence="9">The sequence shown here is derived from an EMBL/GenBank/DDBJ whole genome shotgun (WGS) entry which is preliminary data.</text>
</comment>
<evidence type="ECO:0000313" key="9">
    <source>
        <dbReference type="EMBL" id="RNI29298.1"/>
    </source>
</evidence>
<name>A0A3M9MX03_9BACT</name>
<evidence type="ECO:0000256" key="6">
    <source>
        <dbReference type="SAM" id="Phobius"/>
    </source>
</evidence>
<feature type="transmembrane region" description="Helical" evidence="6">
    <location>
        <begin position="730"/>
        <end position="755"/>
    </location>
</feature>
<feature type="domain" description="ABC3 transporter permease C-terminal" evidence="7">
    <location>
        <begin position="689"/>
        <end position="802"/>
    </location>
</feature>
<dbReference type="InterPro" id="IPR003838">
    <property type="entry name" value="ABC3_permease_C"/>
</dbReference>
<evidence type="ECO:0000256" key="1">
    <source>
        <dbReference type="ARBA" id="ARBA00004651"/>
    </source>
</evidence>
<dbReference type="GO" id="GO:0005886">
    <property type="term" value="C:plasma membrane"/>
    <property type="evidence" value="ECO:0007669"/>
    <property type="project" value="UniProtKB-SubCell"/>
</dbReference>
<comment type="subcellular location">
    <subcellularLocation>
        <location evidence="1">Cell membrane</location>
        <topology evidence="1">Multi-pass membrane protein</topology>
    </subcellularLocation>
</comment>
<feature type="domain" description="MacB-like periplasmic core" evidence="8">
    <location>
        <begin position="20"/>
        <end position="209"/>
    </location>
</feature>
<evidence type="ECO:0000259" key="8">
    <source>
        <dbReference type="Pfam" id="PF12704"/>
    </source>
</evidence>
<feature type="domain" description="MacB-like periplasmic core" evidence="8">
    <location>
        <begin position="445"/>
        <end position="649"/>
    </location>
</feature>
<dbReference type="PROSITE" id="PS51257">
    <property type="entry name" value="PROKAR_LIPOPROTEIN"/>
    <property type="match status" value="1"/>
</dbReference>
<feature type="transmembrane region" description="Helical" evidence="6">
    <location>
        <begin position="434"/>
        <end position="457"/>
    </location>
</feature>
<evidence type="ECO:0000256" key="5">
    <source>
        <dbReference type="ARBA" id="ARBA00023136"/>
    </source>
</evidence>
<keyword evidence="5 6" id="KW-0472">Membrane</keyword>
<dbReference type="EMBL" id="RJJD01000003">
    <property type="protein sequence ID" value="RNI29298.1"/>
    <property type="molecule type" value="Genomic_DNA"/>
</dbReference>
<sequence length="809" mass="90010">MFKNYLKVAWRNLVRQKIYSTINIAGLTIGITACILISLYVLDEFSYDRYHANADRIYRVTRDFKSDDGSVSLALGHVAPPFGPLIEQDFPDIEKVARVLNTQVLVEDKEQQKAFNEKRVYFAEPELLDIFTIPMLKGDGKKALAEPYTLLMSDAMAEKYYPGADPVGKVLKVYSQFSVKVGGVYKAFPANSHMHPDFLVSFTTLADTAIYGANQLATNFGNNSFGTYLLLPKNYPAQNLQAQFPAFLDKHLGESDHARSRKPSEFTTLHLQKVTDVHLRSHLDSEEEPNGDINTVMILSAVALFILLIACINYINLCTARSTSRAKEIGIRKVVGAHQQTLVGQFLMESILVAILSTILALGLAEALLPWLNNFTGKTLALDLFSKPYMLGIILLLPLIIGGMAGLYPAVYLSKFRPVVVLKGSLSSGARNPFLRKTLVVAQFSISIVLIIATGVISQQLTYMQNKALGFDKERLVVFSFDNGLTDKYEAFRNDLVASANIQNVGRSLLVPSDRLLNSMGASVQRGDSLQGTSLAIRFVNVDHDLFQTYGVKLAAGRNFLKDHPTDTSSFILNESSVRMIGWKSPQDAIGQTFKYGNIKGHVIGVVRDFHFESMHEAISPMVYLLPPNNQNYSNITVKFKGDPQEALAHIQATWKKFLPSTPFEYQFMDDMFGKLYEAEVLKQQIFTIFAAIAIFIACLGLFGLASYTAEQRTKEIGIRKVLGSSVREIILLLSKDFALLVIIAIALASPIAWFSMDRWLEDFAYRVPLNWSTFILTGLIAMTIAMLTVSFHAAKAAFLNPVKALRTE</sequence>
<keyword evidence="3 6" id="KW-0812">Transmembrane</keyword>
<evidence type="ECO:0000256" key="4">
    <source>
        <dbReference type="ARBA" id="ARBA00022989"/>
    </source>
</evidence>
<feature type="transmembrane region" description="Helical" evidence="6">
    <location>
        <begin position="389"/>
        <end position="413"/>
    </location>
</feature>
<dbReference type="Proteomes" id="UP000272117">
    <property type="component" value="Unassembled WGS sequence"/>
</dbReference>
<dbReference type="PANTHER" id="PTHR30572">
    <property type="entry name" value="MEMBRANE COMPONENT OF TRANSPORTER-RELATED"/>
    <property type="match status" value="1"/>
</dbReference>
<keyword evidence="4 6" id="KW-1133">Transmembrane helix</keyword>
<dbReference type="InterPro" id="IPR050250">
    <property type="entry name" value="Macrolide_Exporter_MacB"/>
</dbReference>
<reference evidence="9 10" key="1">
    <citation type="submission" date="2018-11" db="EMBL/GenBank/DDBJ databases">
        <title>Rufibacter latericius sp. nov., isolated from water in Baiyang Lake.</title>
        <authorList>
            <person name="Yang Y."/>
        </authorList>
    </citation>
    <scope>NUCLEOTIDE SEQUENCE [LARGE SCALE GENOMIC DNA]</scope>
    <source>
        <strain evidence="9 10">R-22-1c-1</strain>
    </source>
</reference>
<proteinExistence type="predicted"/>
<keyword evidence="10" id="KW-1185">Reference proteome</keyword>
<accession>A0A3M9MX03</accession>
<dbReference type="Pfam" id="PF02687">
    <property type="entry name" value="FtsX"/>
    <property type="match status" value="2"/>
</dbReference>
<feature type="transmembrane region" description="Helical" evidence="6">
    <location>
        <begin position="775"/>
        <end position="795"/>
    </location>
</feature>
<dbReference type="InterPro" id="IPR025857">
    <property type="entry name" value="MacB_PCD"/>
</dbReference>
<protein>
    <submittedName>
        <fullName evidence="9">ABC transporter permease</fullName>
    </submittedName>
</protein>
<gene>
    <name evidence="9" type="ORF">EFB08_07715</name>
</gene>
<dbReference type="GO" id="GO:0022857">
    <property type="term" value="F:transmembrane transporter activity"/>
    <property type="evidence" value="ECO:0007669"/>
    <property type="project" value="TreeGrafter"/>
</dbReference>
<feature type="domain" description="ABC3 transporter permease C-terminal" evidence="7">
    <location>
        <begin position="301"/>
        <end position="416"/>
    </location>
</feature>
<feature type="transmembrane region" description="Helical" evidence="6">
    <location>
        <begin position="686"/>
        <end position="709"/>
    </location>
</feature>
<dbReference type="Pfam" id="PF12704">
    <property type="entry name" value="MacB_PCD"/>
    <property type="match status" value="2"/>
</dbReference>
<evidence type="ECO:0000259" key="7">
    <source>
        <dbReference type="Pfam" id="PF02687"/>
    </source>
</evidence>
<feature type="transmembrane region" description="Helical" evidence="6">
    <location>
        <begin position="346"/>
        <end position="369"/>
    </location>
</feature>
<keyword evidence="2" id="KW-1003">Cell membrane</keyword>
<evidence type="ECO:0000256" key="2">
    <source>
        <dbReference type="ARBA" id="ARBA00022475"/>
    </source>
</evidence>
<organism evidence="9 10">
    <name type="scientific">Rufibacter latericius</name>
    <dbReference type="NCBI Taxonomy" id="2487040"/>
    <lineage>
        <taxon>Bacteria</taxon>
        <taxon>Pseudomonadati</taxon>
        <taxon>Bacteroidota</taxon>
        <taxon>Cytophagia</taxon>
        <taxon>Cytophagales</taxon>
        <taxon>Hymenobacteraceae</taxon>
        <taxon>Rufibacter</taxon>
    </lineage>
</organism>